<sequence length="161" mass="17840">MQIISFLSSAAALLSLAAPATAWPASSAAPICPPRAASPQEQREIFNDFVDAFLVRKDFSNSTWNTYIAEDYIQHNPFALSGRDNVIASFANINPAAVNYTVISKGIDGDFAYVHYRFDQLNVTQPSAVADIYRFNGSCIQEHWDVIQQRPENPLNPIALF</sequence>
<dbReference type="Gene3D" id="3.10.450.50">
    <property type="match status" value="1"/>
</dbReference>
<comment type="caution">
    <text evidence="2">The sequence shown here is derived from an EMBL/GenBank/DDBJ whole genome shotgun (WGS) entry which is preliminary data.</text>
</comment>
<organism evidence="2 3">
    <name type="scientific">Elsinoe australis</name>
    <dbReference type="NCBI Taxonomy" id="40998"/>
    <lineage>
        <taxon>Eukaryota</taxon>
        <taxon>Fungi</taxon>
        <taxon>Dikarya</taxon>
        <taxon>Ascomycota</taxon>
        <taxon>Pezizomycotina</taxon>
        <taxon>Dothideomycetes</taxon>
        <taxon>Dothideomycetidae</taxon>
        <taxon>Myriangiales</taxon>
        <taxon>Elsinoaceae</taxon>
        <taxon>Elsinoe</taxon>
    </lineage>
</organism>
<feature type="chain" id="PRO_5020965564" description="SnoaL-like domain-containing protein" evidence="1">
    <location>
        <begin position="23"/>
        <end position="161"/>
    </location>
</feature>
<evidence type="ECO:0000313" key="3">
    <source>
        <dbReference type="Proteomes" id="UP000308133"/>
    </source>
</evidence>
<dbReference type="InterPro" id="IPR032710">
    <property type="entry name" value="NTF2-like_dom_sf"/>
</dbReference>
<accession>A0A4U7AN31</accession>
<dbReference type="Proteomes" id="UP000308133">
    <property type="component" value="Unassembled WGS sequence"/>
</dbReference>
<name>A0A4U7AN31_9PEZI</name>
<proteinExistence type="predicted"/>
<dbReference type="SUPFAM" id="SSF54427">
    <property type="entry name" value="NTF2-like"/>
    <property type="match status" value="1"/>
</dbReference>
<feature type="signal peptide" evidence="1">
    <location>
        <begin position="1"/>
        <end position="22"/>
    </location>
</feature>
<gene>
    <name evidence="2" type="ORF">C1H76_9719</name>
</gene>
<keyword evidence="1" id="KW-0732">Signal</keyword>
<evidence type="ECO:0008006" key="4">
    <source>
        <dbReference type="Google" id="ProtNLM"/>
    </source>
</evidence>
<protein>
    <recommendedName>
        <fullName evidence="4">SnoaL-like domain-containing protein</fullName>
    </recommendedName>
</protein>
<evidence type="ECO:0000313" key="2">
    <source>
        <dbReference type="EMBL" id="TKX18245.1"/>
    </source>
</evidence>
<evidence type="ECO:0000256" key="1">
    <source>
        <dbReference type="SAM" id="SignalP"/>
    </source>
</evidence>
<reference evidence="2 3" key="1">
    <citation type="submission" date="2018-02" db="EMBL/GenBank/DDBJ databases">
        <title>Draft genome sequences of Elsinoe sp., causing black scab on jojoba.</title>
        <authorList>
            <person name="Stodart B."/>
            <person name="Jeffress S."/>
            <person name="Ash G."/>
            <person name="Arun Chinnappa K."/>
        </authorList>
    </citation>
    <scope>NUCLEOTIDE SEQUENCE [LARGE SCALE GENOMIC DNA]</scope>
    <source>
        <strain evidence="2 3">Hillstone_2</strain>
    </source>
</reference>
<dbReference type="EMBL" id="PTQR01000131">
    <property type="protein sequence ID" value="TKX18245.1"/>
    <property type="molecule type" value="Genomic_DNA"/>
</dbReference>
<dbReference type="AlphaFoldDB" id="A0A4U7AN31"/>